<evidence type="ECO:0000313" key="2">
    <source>
        <dbReference type="EMBL" id="PRY02336.1"/>
    </source>
</evidence>
<evidence type="ECO:0000256" key="1">
    <source>
        <dbReference type="SAM" id="Phobius"/>
    </source>
</evidence>
<keyword evidence="1" id="KW-1133">Transmembrane helix</keyword>
<dbReference type="InterPro" id="IPR021315">
    <property type="entry name" value="Gap/Sap"/>
</dbReference>
<reference evidence="2 3" key="1">
    <citation type="submission" date="2018-03" db="EMBL/GenBank/DDBJ databases">
        <title>Genomic Encyclopedia of Archaeal and Bacterial Type Strains, Phase II (KMG-II): from individual species to whole genera.</title>
        <authorList>
            <person name="Goeker M."/>
        </authorList>
    </citation>
    <scope>NUCLEOTIDE SEQUENCE [LARGE SCALE GENOMIC DNA]</scope>
    <source>
        <strain evidence="2 3">DSM 45601</strain>
    </source>
</reference>
<dbReference type="AlphaFoldDB" id="A0A2T0QEG4"/>
<name>A0A2T0QEG4_9ACTN</name>
<gene>
    <name evidence="2" type="ORF">CLV72_101938</name>
</gene>
<feature type="transmembrane region" description="Helical" evidence="1">
    <location>
        <begin position="76"/>
        <end position="98"/>
    </location>
</feature>
<organism evidence="2 3">
    <name type="scientific">Allonocardiopsis opalescens</name>
    <dbReference type="NCBI Taxonomy" id="1144618"/>
    <lineage>
        <taxon>Bacteria</taxon>
        <taxon>Bacillati</taxon>
        <taxon>Actinomycetota</taxon>
        <taxon>Actinomycetes</taxon>
        <taxon>Streptosporangiales</taxon>
        <taxon>Allonocardiopsis</taxon>
    </lineage>
</organism>
<feature type="transmembrane region" description="Helical" evidence="1">
    <location>
        <begin position="38"/>
        <end position="56"/>
    </location>
</feature>
<keyword evidence="1" id="KW-0472">Membrane</keyword>
<accession>A0A2T0QEG4</accession>
<comment type="caution">
    <text evidence="2">The sequence shown here is derived from an EMBL/GenBank/DDBJ whole genome shotgun (WGS) entry which is preliminary data.</text>
</comment>
<dbReference type="RefSeq" id="WP_106239710.1">
    <property type="nucleotide sequence ID" value="NZ_PVZC01000001.1"/>
</dbReference>
<sequence>MPSAIAELLPFTFGLIASPLPAVAVIVLLMARDGLVRAGVFILSWVVVAFVIAWAVSLITGDSVRSGGVPPDWTGWLRVLIGTAMLVFAGLAVHRHITREPDAPRRPPRWLSAAETMDTLDVIGLAVALSVLNPTTVPLLLGAGAAIGDLGLGTAANAGAALVFAVVGAAGLLLALGAAVGSGEHGRRGLERARAWLLDHDDVVSVTMLFVFGGLILARGLGVLAD</sequence>
<keyword evidence="1" id="KW-0812">Transmembrane</keyword>
<dbReference type="Pfam" id="PF11139">
    <property type="entry name" value="SfLAP"/>
    <property type="match status" value="1"/>
</dbReference>
<feature type="transmembrane region" description="Helical" evidence="1">
    <location>
        <begin position="161"/>
        <end position="182"/>
    </location>
</feature>
<dbReference type="Proteomes" id="UP000237846">
    <property type="component" value="Unassembled WGS sequence"/>
</dbReference>
<protein>
    <submittedName>
        <fullName evidence="2">Sap-like sulfolipid-1-addressing protein</fullName>
    </submittedName>
</protein>
<dbReference type="EMBL" id="PVZC01000001">
    <property type="protein sequence ID" value="PRY02336.1"/>
    <property type="molecule type" value="Genomic_DNA"/>
</dbReference>
<keyword evidence="3" id="KW-1185">Reference proteome</keyword>
<feature type="transmembrane region" description="Helical" evidence="1">
    <location>
        <begin position="119"/>
        <end position="141"/>
    </location>
</feature>
<feature type="transmembrane region" description="Helical" evidence="1">
    <location>
        <begin position="12"/>
        <end position="31"/>
    </location>
</feature>
<proteinExistence type="predicted"/>
<feature type="transmembrane region" description="Helical" evidence="1">
    <location>
        <begin position="203"/>
        <end position="225"/>
    </location>
</feature>
<dbReference type="OrthoDB" id="4753036at2"/>
<evidence type="ECO:0000313" key="3">
    <source>
        <dbReference type="Proteomes" id="UP000237846"/>
    </source>
</evidence>